<dbReference type="AlphaFoldDB" id="A0A931IHG2"/>
<dbReference type="Proteomes" id="UP000655751">
    <property type="component" value="Unassembled WGS sequence"/>
</dbReference>
<dbReference type="RefSeq" id="WP_196152756.1">
    <property type="nucleotide sequence ID" value="NZ_JADMLG010000015.1"/>
</dbReference>
<dbReference type="EMBL" id="JADMLG010000015">
    <property type="protein sequence ID" value="MBH0780451.1"/>
    <property type="molecule type" value="Genomic_DNA"/>
</dbReference>
<gene>
    <name evidence="2" type="ORF">IT779_29680</name>
</gene>
<organism evidence="2 3">
    <name type="scientific">Nocardia bovistercoris</name>
    <dbReference type="NCBI Taxonomy" id="2785916"/>
    <lineage>
        <taxon>Bacteria</taxon>
        <taxon>Bacillati</taxon>
        <taxon>Actinomycetota</taxon>
        <taxon>Actinomycetes</taxon>
        <taxon>Mycobacteriales</taxon>
        <taxon>Nocardiaceae</taxon>
        <taxon>Nocardia</taxon>
    </lineage>
</organism>
<feature type="compositionally biased region" description="Polar residues" evidence="1">
    <location>
        <begin position="1"/>
        <end position="16"/>
    </location>
</feature>
<evidence type="ECO:0000256" key="1">
    <source>
        <dbReference type="SAM" id="MobiDB-lite"/>
    </source>
</evidence>
<keyword evidence="3" id="KW-1185">Reference proteome</keyword>
<proteinExistence type="predicted"/>
<reference evidence="2" key="1">
    <citation type="submission" date="2020-11" db="EMBL/GenBank/DDBJ databases">
        <title>Nocardia NEAU-351.nov., a novel actinomycete isolated from the cow dung.</title>
        <authorList>
            <person name="Zhang X."/>
        </authorList>
    </citation>
    <scope>NUCLEOTIDE SEQUENCE</scope>
    <source>
        <strain evidence="2">NEAU-351</strain>
    </source>
</reference>
<evidence type="ECO:0000313" key="2">
    <source>
        <dbReference type="EMBL" id="MBH0780451.1"/>
    </source>
</evidence>
<comment type="caution">
    <text evidence="2">The sequence shown here is derived from an EMBL/GenBank/DDBJ whole genome shotgun (WGS) entry which is preliminary data.</text>
</comment>
<evidence type="ECO:0000313" key="3">
    <source>
        <dbReference type="Proteomes" id="UP000655751"/>
    </source>
</evidence>
<protein>
    <submittedName>
        <fullName evidence="2">Uncharacterized protein</fullName>
    </submittedName>
</protein>
<feature type="region of interest" description="Disordered" evidence="1">
    <location>
        <begin position="1"/>
        <end position="22"/>
    </location>
</feature>
<accession>A0A931IHG2</accession>
<name>A0A931IHG2_9NOCA</name>
<sequence>MTDAPRTTEQTDTVDGSVTWPDPSPLSGWWDEVMGLRIPRIGSVGRVSRLARHAN</sequence>